<evidence type="ECO:0000256" key="5">
    <source>
        <dbReference type="ARBA" id="ARBA00022989"/>
    </source>
</evidence>
<keyword evidence="6 8" id="KW-0472">Membrane</keyword>
<dbReference type="InterPro" id="IPR026579">
    <property type="entry name" value="FtsQ"/>
</dbReference>
<evidence type="ECO:0000313" key="10">
    <source>
        <dbReference type="EMBL" id="UWX05768.1"/>
    </source>
</evidence>
<feature type="domain" description="POTRA" evidence="9">
    <location>
        <begin position="90"/>
        <end position="158"/>
    </location>
</feature>
<evidence type="ECO:0000259" key="9">
    <source>
        <dbReference type="PROSITE" id="PS51779"/>
    </source>
</evidence>
<keyword evidence="3" id="KW-0132">Cell division</keyword>
<evidence type="ECO:0000256" key="2">
    <source>
        <dbReference type="ARBA" id="ARBA00022475"/>
    </source>
</evidence>
<proteinExistence type="predicted"/>
<dbReference type="EMBL" id="CP065938">
    <property type="protein sequence ID" value="UWX05768.1"/>
    <property type="molecule type" value="Genomic_DNA"/>
</dbReference>
<keyword evidence="5 8" id="KW-1133">Transmembrane helix</keyword>
<feature type="transmembrane region" description="Helical" evidence="8">
    <location>
        <begin position="59"/>
        <end position="78"/>
    </location>
</feature>
<keyword evidence="4 8" id="KW-0812">Transmembrane</keyword>
<reference evidence="10" key="1">
    <citation type="submission" date="2020-12" db="EMBL/GenBank/DDBJ databases">
        <title>Taurinivorans muris gen. nov., sp. nov., fundamental and realized metabolic niche of a ubiquitous sulfidogenic bacterium in the murine intestine.</title>
        <authorList>
            <person name="Ye H."/>
            <person name="Hanson B.T."/>
            <person name="Loy A."/>
        </authorList>
    </citation>
    <scope>NUCLEOTIDE SEQUENCE</scope>
    <source>
        <strain evidence="10">LT0009</strain>
    </source>
</reference>
<dbReference type="Pfam" id="PF08478">
    <property type="entry name" value="POTRA_1"/>
    <property type="match status" value="1"/>
</dbReference>
<dbReference type="PANTHER" id="PTHR35851:SF1">
    <property type="entry name" value="CELL DIVISION PROTEIN FTSQ"/>
    <property type="match status" value="1"/>
</dbReference>
<evidence type="ECO:0000256" key="8">
    <source>
        <dbReference type="SAM" id="Phobius"/>
    </source>
</evidence>
<keyword evidence="7" id="KW-0131">Cell cycle</keyword>
<keyword evidence="11" id="KW-1185">Reference proteome</keyword>
<dbReference type="PANTHER" id="PTHR35851">
    <property type="entry name" value="CELL DIVISION PROTEIN FTSQ"/>
    <property type="match status" value="1"/>
</dbReference>
<evidence type="ECO:0000256" key="3">
    <source>
        <dbReference type="ARBA" id="ARBA00022618"/>
    </source>
</evidence>
<evidence type="ECO:0000256" key="4">
    <source>
        <dbReference type="ARBA" id="ARBA00022692"/>
    </source>
</evidence>
<accession>A0ABY5Y3F1</accession>
<keyword evidence="2" id="KW-1003">Cell membrane</keyword>
<evidence type="ECO:0000256" key="6">
    <source>
        <dbReference type="ARBA" id="ARBA00023136"/>
    </source>
</evidence>
<dbReference type="InterPro" id="IPR013685">
    <property type="entry name" value="POTRA_FtsQ_type"/>
</dbReference>
<evidence type="ECO:0000313" key="11">
    <source>
        <dbReference type="Proteomes" id="UP001058120"/>
    </source>
</evidence>
<evidence type="ECO:0000256" key="7">
    <source>
        <dbReference type="ARBA" id="ARBA00023306"/>
    </source>
</evidence>
<sequence>MEIRKYSFKKNKRNDYKVNARINSNKFINKNKPNKEEKIRKENFFDKINKILFQKYFKIFLPILSSCIIICILIYGSIELYRHITGNDNFLLTEIDIKGETYLTKDEIIDLSGLQKNTNILKYKINQIEANLLKSNWIQDIKIKRTLPSKFIIEIIERKPSFIIINNNELYYLDSKAQYIEKVNKNKFISLPVLYTDNATINEINMLPDFINELETTDFQYAINEISWINISPLYGFELFIESSNLTLQIDKQNYEENIKNLVSVINDLKKRKEIRKVRKIQAAFNKVMIIKEQ</sequence>
<evidence type="ECO:0000256" key="1">
    <source>
        <dbReference type="ARBA" id="ARBA00004370"/>
    </source>
</evidence>
<dbReference type="Gene3D" id="3.10.20.310">
    <property type="entry name" value="membrane protein fhac"/>
    <property type="match status" value="1"/>
</dbReference>
<protein>
    <submittedName>
        <fullName evidence="10">FtsQ-type POTRA domain-containing protein</fullName>
    </submittedName>
</protein>
<dbReference type="Proteomes" id="UP001058120">
    <property type="component" value="Chromosome"/>
</dbReference>
<dbReference type="PROSITE" id="PS51779">
    <property type="entry name" value="POTRA"/>
    <property type="match status" value="1"/>
</dbReference>
<comment type="subcellular location">
    <subcellularLocation>
        <location evidence="1">Membrane</location>
    </subcellularLocation>
</comment>
<name>A0ABY5Y3F1_9BACT</name>
<gene>
    <name evidence="10" type="ORF">JBF11_00065</name>
</gene>
<dbReference type="InterPro" id="IPR034746">
    <property type="entry name" value="POTRA"/>
</dbReference>
<dbReference type="RefSeq" id="WP_334315352.1">
    <property type="nucleotide sequence ID" value="NZ_CP065938.1"/>
</dbReference>
<organism evidence="10 11">
    <name type="scientific">Taurinivorans muris</name>
    <dbReference type="NCBI Taxonomy" id="2787751"/>
    <lineage>
        <taxon>Bacteria</taxon>
        <taxon>Pseudomonadati</taxon>
        <taxon>Thermodesulfobacteriota</taxon>
        <taxon>Desulfovibrionia</taxon>
        <taxon>Desulfovibrionales</taxon>
        <taxon>Desulfovibrionaceae</taxon>
        <taxon>Taurinivorans</taxon>
    </lineage>
</organism>